<organism evidence="1 2">
    <name type="scientific">Funneliformis mosseae</name>
    <name type="common">Endomycorrhizal fungus</name>
    <name type="synonym">Glomus mosseae</name>
    <dbReference type="NCBI Taxonomy" id="27381"/>
    <lineage>
        <taxon>Eukaryota</taxon>
        <taxon>Fungi</taxon>
        <taxon>Fungi incertae sedis</taxon>
        <taxon>Mucoromycota</taxon>
        <taxon>Glomeromycotina</taxon>
        <taxon>Glomeromycetes</taxon>
        <taxon>Glomerales</taxon>
        <taxon>Glomeraceae</taxon>
        <taxon>Funneliformis</taxon>
    </lineage>
</organism>
<keyword evidence="2" id="KW-1185">Reference proteome</keyword>
<accession>A0A9N9DG11</accession>
<evidence type="ECO:0000313" key="2">
    <source>
        <dbReference type="Proteomes" id="UP000789375"/>
    </source>
</evidence>
<dbReference type="AlphaFoldDB" id="A0A9N9DG11"/>
<name>A0A9N9DG11_FUNMO</name>
<gene>
    <name evidence="1" type="ORF">FMOSSE_LOCUS10868</name>
</gene>
<dbReference type="Proteomes" id="UP000789375">
    <property type="component" value="Unassembled WGS sequence"/>
</dbReference>
<evidence type="ECO:0000313" key="1">
    <source>
        <dbReference type="EMBL" id="CAG8638618.1"/>
    </source>
</evidence>
<feature type="non-terminal residue" evidence="1">
    <location>
        <position position="84"/>
    </location>
</feature>
<sequence>MGRDPSVYFAECSKIFNSLKLQQAIDSCDERILECIGGSDSDQDGKSSIEKDKRSIKDEVKYIDKGEYYTQTIIKFASNYVGER</sequence>
<protein>
    <submittedName>
        <fullName evidence="1">14317_t:CDS:1</fullName>
    </submittedName>
</protein>
<dbReference type="EMBL" id="CAJVPP010003851">
    <property type="protein sequence ID" value="CAG8638618.1"/>
    <property type="molecule type" value="Genomic_DNA"/>
</dbReference>
<reference evidence="1" key="1">
    <citation type="submission" date="2021-06" db="EMBL/GenBank/DDBJ databases">
        <authorList>
            <person name="Kallberg Y."/>
            <person name="Tangrot J."/>
            <person name="Rosling A."/>
        </authorList>
    </citation>
    <scope>NUCLEOTIDE SEQUENCE</scope>
    <source>
        <strain evidence="1">87-6 pot B 2015</strain>
    </source>
</reference>
<proteinExistence type="predicted"/>
<comment type="caution">
    <text evidence="1">The sequence shown here is derived from an EMBL/GenBank/DDBJ whole genome shotgun (WGS) entry which is preliminary data.</text>
</comment>